<dbReference type="Gene3D" id="1.20.120.1080">
    <property type="match status" value="1"/>
</dbReference>
<keyword evidence="10" id="KW-1185">Reference proteome</keyword>
<feature type="region of interest" description="Disordered" evidence="5">
    <location>
        <begin position="1"/>
        <end position="68"/>
    </location>
</feature>
<dbReference type="SMART" id="SM00847">
    <property type="entry name" value="HA2"/>
    <property type="match status" value="1"/>
</dbReference>
<dbReference type="EMBL" id="BDSP01000222">
    <property type="protein sequence ID" value="GAX25183.1"/>
    <property type="molecule type" value="Genomic_DNA"/>
</dbReference>
<dbReference type="Pfam" id="PF07717">
    <property type="entry name" value="OB_NTP_bind"/>
    <property type="match status" value="1"/>
</dbReference>
<dbReference type="Pfam" id="PF00270">
    <property type="entry name" value="DEAD"/>
    <property type="match status" value="1"/>
</dbReference>
<dbReference type="InterPro" id="IPR007502">
    <property type="entry name" value="Helicase-assoc_dom"/>
</dbReference>
<dbReference type="CDD" id="cd11605">
    <property type="entry name" value="RWD_DRWD_ELF-like"/>
    <property type="match status" value="1"/>
</dbReference>
<feature type="domain" description="Helicase ATP-binding" evidence="7">
    <location>
        <begin position="643"/>
        <end position="807"/>
    </location>
</feature>
<feature type="compositionally biased region" description="Acidic residues" evidence="5">
    <location>
        <begin position="853"/>
        <end position="862"/>
    </location>
</feature>
<evidence type="ECO:0000313" key="10">
    <source>
        <dbReference type="Proteomes" id="UP000198406"/>
    </source>
</evidence>
<feature type="compositionally biased region" description="Polar residues" evidence="5">
    <location>
        <begin position="58"/>
        <end position="68"/>
    </location>
</feature>
<evidence type="ECO:0000256" key="2">
    <source>
        <dbReference type="ARBA" id="ARBA00022801"/>
    </source>
</evidence>
<organism evidence="9 10">
    <name type="scientific">Fistulifera solaris</name>
    <name type="common">Oleaginous diatom</name>
    <dbReference type="NCBI Taxonomy" id="1519565"/>
    <lineage>
        <taxon>Eukaryota</taxon>
        <taxon>Sar</taxon>
        <taxon>Stramenopiles</taxon>
        <taxon>Ochrophyta</taxon>
        <taxon>Bacillariophyta</taxon>
        <taxon>Bacillariophyceae</taxon>
        <taxon>Bacillariophycidae</taxon>
        <taxon>Naviculales</taxon>
        <taxon>Naviculaceae</taxon>
        <taxon>Fistulifera</taxon>
    </lineage>
</organism>
<evidence type="ECO:0000259" key="6">
    <source>
        <dbReference type="PROSITE" id="PS50908"/>
    </source>
</evidence>
<dbReference type="CDD" id="cd18791">
    <property type="entry name" value="SF2_C_RHA"/>
    <property type="match status" value="1"/>
</dbReference>
<dbReference type="SUPFAM" id="SSF52540">
    <property type="entry name" value="P-loop containing nucleoside triphosphate hydrolases"/>
    <property type="match status" value="1"/>
</dbReference>
<dbReference type="SMART" id="SM00487">
    <property type="entry name" value="DEXDc"/>
    <property type="match status" value="1"/>
</dbReference>
<evidence type="ECO:0000259" key="8">
    <source>
        <dbReference type="PROSITE" id="PS51194"/>
    </source>
</evidence>
<reference evidence="9 10" key="1">
    <citation type="journal article" date="2015" name="Plant Cell">
        <title>Oil accumulation by the oleaginous diatom Fistulifera solaris as revealed by the genome and transcriptome.</title>
        <authorList>
            <person name="Tanaka T."/>
            <person name="Maeda Y."/>
            <person name="Veluchamy A."/>
            <person name="Tanaka M."/>
            <person name="Abida H."/>
            <person name="Marechal E."/>
            <person name="Bowler C."/>
            <person name="Muto M."/>
            <person name="Sunaga Y."/>
            <person name="Tanaka M."/>
            <person name="Yoshino T."/>
            <person name="Taniguchi T."/>
            <person name="Fukuda Y."/>
            <person name="Nemoto M."/>
            <person name="Matsumoto M."/>
            <person name="Wong P.S."/>
            <person name="Aburatani S."/>
            <person name="Fujibuchi W."/>
        </authorList>
    </citation>
    <scope>NUCLEOTIDE SEQUENCE [LARGE SCALE GENOMIC DNA]</scope>
    <source>
        <strain evidence="9 10">JPCC DA0580</strain>
    </source>
</reference>
<dbReference type="InParanoid" id="A0A1Z5KFW4"/>
<dbReference type="PROSITE" id="PS50908">
    <property type="entry name" value="RWD"/>
    <property type="match status" value="1"/>
</dbReference>
<evidence type="ECO:0000256" key="3">
    <source>
        <dbReference type="ARBA" id="ARBA00022806"/>
    </source>
</evidence>
<dbReference type="Pfam" id="PF00271">
    <property type="entry name" value="Helicase_C"/>
    <property type="match status" value="1"/>
</dbReference>
<keyword evidence="1" id="KW-0547">Nucleotide-binding</keyword>
<evidence type="ECO:0000259" key="7">
    <source>
        <dbReference type="PROSITE" id="PS51192"/>
    </source>
</evidence>
<sequence length="1442" mass="160838">MPKKGKTPANNSKTTPKCNCQDPYKCECGNRPERPSKGHKWDPETQTWGGKGHKQKGASGQTASVAQKATTTAVGQTSVAQWQRLPSQLLQDYCKKNKRPFPKFENKSKNAKCLYKVILPDGKNAQKDLFFQPMHAVGNEEQAREEACLLALLSLTPNLPHERTLPEPYRTTWLHAIASVKEKPSSTTPTPEPSPTTPTVEPSTKTQKAQASKELKLATTFTSKAEQKRLLEEKRKLKNQRMQRHEAIRRANKDHVVSMSAAMRRQIERLLRGEHVDWDDVSSEEEEEEDPAQDDLEFYVHDRLHREGFTRKQARTAFRQVEQSRVRDKHDSNNEDEWDVAFEECLQWLLVNLDEDQLPEGIDPDKGNITLDVGVASTNAVPTGLGAQWGLSNAEVKLVQARVDGNLDFETSLWSMVVEKAGVTLPETELTDISPEQREINKSMFQEEVEALEAIYSNDFKIQTQSSGLHVVEIVSCQGEMVLRVFIQEGSYPLVPPEKVWLTGNWGSRLVGSAYHMELVKFLADLPLGDPMIFELHGHAQMIFETLDDLPTQQLVDSISLNSNKKNSNSVQRLEETKLDKVETFHMDTARHTRPREGKPFWCRLPSQTPEATPFPKISTAMEMARKSLPAAKSRDEFLQLLRHAEESGRVLLLTGETGCGKTTQIPQFILEEYPKDAKIVVAQPRRLAATGVASRVAAERGESKPGIGSVGYVVRGDSAICDKSRLVFCTTGVLLRQLQSNGALDCITHIVVDEVHERHLDTDVLLGLLKRYLTIYPHLRVILMSATLDADRFASYWVGNTPRMHIPGRTFAVKDYMLEDVLSLTSYVPRRKTFGYKKSFGPKRSTPWADSEMSDDEDGDPSDPVTEPKADAVTTQPIRIDDVMKRIDENHIDYDLLAALVGHLVRNRPSADDGSILIFLPGAPEINKAIEAIQQAALDLPIRLLPLHGGLQPQEQNKVFLSVERGFTKVIASTNVAETSITIPDCTIVIDSAKEKQSSYDPANRMPLLLEQFASKASLKQRRGRAGRVREGTCFKLISKTTYQKLHEHSEPEIRRTALEQTLLSLLYLGVESGTGDFFRSLIDPPSPESILAAESTLIQLSAVERVNTTLQLTPLGLHLAGIPAPPMIGKMLIMGCILGCREASLAMAAGMSLGRSPFIRIDSNPKTKELSSKFNSDVLKARTDLIEFVGGSDHAVLAAVYSQWKAPENDSSRRRSVCDALGLSFSVMRDMDLLVKQLDSALVSLGFSPTADSNQNGKLWRVIRACAVAALAPSQLVKVVRPAAKYEKTTEGAKEVEAQARELKFFIRTVRDLEQKESEERVFIHPSSANFSVGDYNCPWLVFHSMVRTSKPFLRDVTECNSYSLLLFGGPLEVKASKNVVSIDGWVQLSANSRIGALMGGLRRKVDQLLSQKVRDPSFEIASTEEMRLIIKLIIRDGQN</sequence>
<dbReference type="InterPro" id="IPR006575">
    <property type="entry name" value="RWD_dom"/>
</dbReference>
<feature type="region of interest" description="Disordered" evidence="5">
    <location>
        <begin position="181"/>
        <end position="214"/>
    </location>
</feature>
<dbReference type="Proteomes" id="UP000198406">
    <property type="component" value="Unassembled WGS sequence"/>
</dbReference>
<feature type="region of interest" description="Disordered" evidence="5">
    <location>
        <begin position="843"/>
        <end position="875"/>
    </location>
</feature>
<dbReference type="GO" id="GO:0003723">
    <property type="term" value="F:RNA binding"/>
    <property type="evidence" value="ECO:0007669"/>
    <property type="project" value="TreeGrafter"/>
</dbReference>
<dbReference type="PROSITE" id="PS51194">
    <property type="entry name" value="HELICASE_CTER"/>
    <property type="match status" value="1"/>
</dbReference>
<name>A0A1Z5KFW4_FISSO</name>
<dbReference type="SMART" id="SM00490">
    <property type="entry name" value="HELICc"/>
    <property type="match status" value="1"/>
</dbReference>
<dbReference type="InterPro" id="IPR059023">
    <property type="entry name" value="RNA_hel_CTD"/>
</dbReference>
<dbReference type="GO" id="GO:0005524">
    <property type="term" value="F:ATP binding"/>
    <property type="evidence" value="ECO:0007669"/>
    <property type="project" value="UniProtKB-KW"/>
</dbReference>
<dbReference type="SUPFAM" id="SSF54495">
    <property type="entry name" value="UBC-like"/>
    <property type="match status" value="1"/>
</dbReference>
<feature type="domain" description="Helicase C-terminal" evidence="8">
    <location>
        <begin position="880"/>
        <end position="1071"/>
    </location>
</feature>
<dbReference type="OrthoDB" id="5600252at2759"/>
<dbReference type="PANTHER" id="PTHR18934:SF267">
    <property type="entry name" value="ATP-DEPENDENT RNA HELICASE YLR419W-RELATED"/>
    <property type="match status" value="1"/>
</dbReference>
<dbReference type="PANTHER" id="PTHR18934">
    <property type="entry name" value="ATP-DEPENDENT RNA HELICASE"/>
    <property type="match status" value="1"/>
</dbReference>
<dbReference type="InterPro" id="IPR001650">
    <property type="entry name" value="Helicase_C-like"/>
</dbReference>
<feature type="compositionally biased region" description="Polar residues" evidence="5">
    <location>
        <begin position="8"/>
        <end position="18"/>
    </location>
</feature>
<dbReference type="Pfam" id="PF26026">
    <property type="entry name" value="RNA_hel_CTD"/>
    <property type="match status" value="1"/>
</dbReference>
<dbReference type="GO" id="GO:0016787">
    <property type="term" value="F:hydrolase activity"/>
    <property type="evidence" value="ECO:0007669"/>
    <property type="project" value="UniProtKB-KW"/>
</dbReference>
<dbReference type="InterPro" id="IPR016135">
    <property type="entry name" value="UBQ-conjugating_enzyme/RWD"/>
</dbReference>
<proteinExistence type="predicted"/>
<accession>A0A1Z5KFW4</accession>
<keyword evidence="3 9" id="KW-0347">Helicase</keyword>
<evidence type="ECO:0000256" key="4">
    <source>
        <dbReference type="ARBA" id="ARBA00022840"/>
    </source>
</evidence>
<evidence type="ECO:0000256" key="1">
    <source>
        <dbReference type="ARBA" id="ARBA00022741"/>
    </source>
</evidence>
<evidence type="ECO:0000313" key="9">
    <source>
        <dbReference type="EMBL" id="GAX25183.1"/>
    </source>
</evidence>
<evidence type="ECO:0000256" key="5">
    <source>
        <dbReference type="SAM" id="MobiDB-lite"/>
    </source>
</evidence>
<dbReference type="InterPro" id="IPR011545">
    <property type="entry name" value="DEAD/DEAH_box_helicase_dom"/>
</dbReference>
<feature type="domain" description="RWD" evidence="6">
    <location>
        <begin position="447"/>
        <end position="547"/>
    </location>
</feature>
<feature type="compositionally biased region" description="Basic and acidic residues" evidence="5">
    <location>
        <begin position="24"/>
        <end position="43"/>
    </location>
</feature>
<gene>
    <name evidence="9" type="ORF">FisN_16Hh020</name>
</gene>
<keyword evidence="2 9" id="KW-0378">Hydrolase</keyword>
<dbReference type="Pfam" id="PF21010">
    <property type="entry name" value="HA2_C"/>
    <property type="match status" value="1"/>
</dbReference>
<dbReference type="Pfam" id="PF05773">
    <property type="entry name" value="RWD"/>
    <property type="match status" value="1"/>
</dbReference>
<dbReference type="PROSITE" id="PS51192">
    <property type="entry name" value="HELICASE_ATP_BIND_1"/>
    <property type="match status" value="1"/>
</dbReference>
<dbReference type="InterPro" id="IPR011709">
    <property type="entry name" value="DEAD-box_helicase_OB_fold"/>
</dbReference>
<dbReference type="GO" id="GO:0003724">
    <property type="term" value="F:RNA helicase activity"/>
    <property type="evidence" value="ECO:0007669"/>
    <property type="project" value="UniProtKB-EC"/>
</dbReference>
<protein>
    <submittedName>
        <fullName evidence="9">ATP-dependent RNA helicase DHX36</fullName>
        <ecNumber evidence="9">3.6.4.13</ecNumber>
    </submittedName>
</protein>
<dbReference type="CDD" id="cd17917">
    <property type="entry name" value="DEXHc_RHA-like"/>
    <property type="match status" value="1"/>
</dbReference>
<dbReference type="InterPro" id="IPR014001">
    <property type="entry name" value="Helicase_ATP-bd"/>
</dbReference>
<keyword evidence="4" id="KW-0067">ATP-binding</keyword>
<dbReference type="EC" id="3.6.4.13" evidence="9"/>
<comment type="caution">
    <text evidence="9">The sequence shown here is derived from an EMBL/GenBank/DDBJ whole genome shotgun (WGS) entry which is preliminary data.</text>
</comment>
<feature type="compositionally biased region" description="Low complexity" evidence="5">
    <location>
        <begin position="197"/>
        <end position="206"/>
    </location>
</feature>
<dbReference type="Gene3D" id="3.10.110.10">
    <property type="entry name" value="Ubiquitin Conjugating Enzyme"/>
    <property type="match status" value="1"/>
</dbReference>
<dbReference type="Gene3D" id="3.40.50.300">
    <property type="entry name" value="P-loop containing nucleotide triphosphate hydrolases"/>
    <property type="match status" value="2"/>
</dbReference>
<dbReference type="InterPro" id="IPR027417">
    <property type="entry name" value="P-loop_NTPase"/>
</dbReference>